<dbReference type="NCBIfam" id="TIGR04521">
    <property type="entry name" value="ECF_ATPase_2"/>
    <property type="match status" value="1"/>
</dbReference>
<dbReference type="GeneID" id="86196376"/>
<evidence type="ECO:0000313" key="10">
    <source>
        <dbReference type="EMBL" id="MBS3696516.1"/>
    </source>
</evidence>
<evidence type="ECO:0000256" key="7">
    <source>
        <dbReference type="ARBA" id="ARBA00023136"/>
    </source>
</evidence>
<dbReference type="InterPro" id="IPR027417">
    <property type="entry name" value="P-loop_NTPase"/>
</dbReference>
<evidence type="ECO:0000256" key="1">
    <source>
        <dbReference type="ARBA" id="ARBA00004202"/>
    </source>
</evidence>
<evidence type="ECO:0000256" key="8">
    <source>
        <dbReference type="RuleBase" id="RU365104"/>
    </source>
</evidence>
<dbReference type="Proteomes" id="UP000681586">
    <property type="component" value="Unassembled WGS sequence"/>
</dbReference>
<dbReference type="Gene3D" id="3.40.50.300">
    <property type="entry name" value="P-loop containing nucleotide triphosphate hydrolases"/>
    <property type="match status" value="1"/>
</dbReference>
<proteinExistence type="inferred from homology"/>
<keyword evidence="6" id="KW-1278">Translocase</keyword>
<evidence type="ECO:0000256" key="5">
    <source>
        <dbReference type="ARBA" id="ARBA00022840"/>
    </source>
</evidence>
<dbReference type="InterPro" id="IPR003593">
    <property type="entry name" value="AAA+_ATPase"/>
</dbReference>
<organism evidence="10 11">
    <name type="scientific">Mammaliicoccus fleurettii</name>
    <dbReference type="NCBI Taxonomy" id="150056"/>
    <lineage>
        <taxon>Bacteria</taxon>
        <taxon>Bacillati</taxon>
        <taxon>Bacillota</taxon>
        <taxon>Bacilli</taxon>
        <taxon>Bacillales</taxon>
        <taxon>Staphylococcaceae</taxon>
        <taxon>Mammaliicoccus</taxon>
    </lineage>
</organism>
<dbReference type="CDD" id="cd03225">
    <property type="entry name" value="ABC_cobalt_CbiO_domain1"/>
    <property type="match status" value="1"/>
</dbReference>
<dbReference type="PANTHER" id="PTHR43553:SF27">
    <property type="entry name" value="ENERGY-COUPLING FACTOR TRANSPORTER ATP-BINDING PROTEIN ECFA2"/>
    <property type="match status" value="1"/>
</dbReference>
<reference evidence="10 11" key="1">
    <citation type="submission" date="2021-05" db="EMBL/GenBank/DDBJ databases">
        <title>Staphylococcus fleurettii isolated from lake water in First Nation community in Manitoba, Canada.</title>
        <authorList>
            <person name="Bashar S."/>
            <person name="Murdock A."/>
            <person name="Patidar R."/>
            <person name="Golding G."/>
            <person name="Farenhorst A."/>
            <person name="Kumar A."/>
        </authorList>
    </citation>
    <scope>NUCLEOTIDE SEQUENCE [LARGE SCALE GENOMIC DNA]</scope>
    <source>
        <strain evidence="10 11">SF002</strain>
    </source>
</reference>
<evidence type="ECO:0000259" key="9">
    <source>
        <dbReference type="PROSITE" id="PS50893"/>
    </source>
</evidence>
<dbReference type="SUPFAM" id="SSF52540">
    <property type="entry name" value="P-loop containing nucleoside triphosphate hydrolases"/>
    <property type="match status" value="1"/>
</dbReference>
<keyword evidence="2 8" id="KW-0813">Transport</keyword>
<comment type="subcellular location">
    <subcellularLocation>
        <location evidence="1 8">Cell membrane</location>
        <topology evidence="1 8">Peripheral membrane protein</topology>
    </subcellularLocation>
</comment>
<dbReference type="RefSeq" id="WP_078356941.1">
    <property type="nucleotide sequence ID" value="NZ_JAAQPD010000014.1"/>
</dbReference>
<keyword evidence="4 8" id="KW-0547">Nucleotide-binding</keyword>
<protein>
    <recommendedName>
        <fullName evidence="8">Energy-coupling factor transporter ATP-binding protein EcfA2</fullName>
        <ecNumber evidence="8">7.-.-.-</ecNumber>
    </recommendedName>
</protein>
<dbReference type="InterPro" id="IPR030946">
    <property type="entry name" value="EcfA2"/>
</dbReference>
<dbReference type="PANTHER" id="PTHR43553">
    <property type="entry name" value="HEAVY METAL TRANSPORTER"/>
    <property type="match status" value="1"/>
</dbReference>
<dbReference type="PROSITE" id="PS00211">
    <property type="entry name" value="ABC_TRANSPORTER_1"/>
    <property type="match status" value="1"/>
</dbReference>
<name>A0ABS5MM98_9STAP</name>
<evidence type="ECO:0000256" key="3">
    <source>
        <dbReference type="ARBA" id="ARBA00022475"/>
    </source>
</evidence>
<dbReference type="InterPro" id="IPR003439">
    <property type="entry name" value="ABC_transporter-like_ATP-bd"/>
</dbReference>
<dbReference type="EC" id="7.-.-.-" evidence="8"/>
<gene>
    <name evidence="10" type="ORF">JJQ58_03320</name>
</gene>
<evidence type="ECO:0000256" key="6">
    <source>
        <dbReference type="ARBA" id="ARBA00022967"/>
    </source>
</evidence>
<keyword evidence="11" id="KW-1185">Reference proteome</keyword>
<accession>A0ABS5MM98</accession>
<keyword evidence="5 8" id="KW-0067">ATP-binding</keyword>
<comment type="caution">
    <text evidence="10">The sequence shown here is derived from an EMBL/GenBank/DDBJ whole genome shotgun (WGS) entry which is preliminary data.</text>
</comment>
<dbReference type="EMBL" id="JAGXBM010000003">
    <property type="protein sequence ID" value="MBS3696516.1"/>
    <property type="molecule type" value="Genomic_DNA"/>
</dbReference>
<comment type="similarity">
    <text evidence="8">Belongs to the ABC transporter superfamily. Energy-coupling factor EcfA family.</text>
</comment>
<dbReference type="InterPro" id="IPR050095">
    <property type="entry name" value="ECF_ABC_transporter_ATP-bd"/>
</dbReference>
<keyword evidence="3 8" id="KW-1003">Cell membrane</keyword>
<evidence type="ECO:0000313" key="11">
    <source>
        <dbReference type="Proteomes" id="UP000681586"/>
    </source>
</evidence>
<feature type="domain" description="ABC transporter" evidence="9">
    <location>
        <begin position="3"/>
        <end position="246"/>
    </location>
</feature>
<keyword evidence="7 8" id="KW-0472">Membrane</keyword>
<comment type="subunit">
    <text evidence="8">Forms a stable energy-coupling factor (ECF) transporter complex composed of 2 membrane-embedded substrate-binding proteins (S component), 2 ATP-binding proteins (A component) and 2 transmembrane proteins (T component).</text>
</comment>
<dbReference type="PROSITE" id="PS50893">
    <property type="entry name" value="ABC_TRANSPORTER_2"/>
    <property type="match status" value="1"/>
</dbReference>
<dbReference type="InterPro" id="IPR015856">
    <property type="entry name" value="ABC_transpr_CbiO/EcfA_su"/>
</dbReference>
<evidence type="ECO:0000256" key="2">
    <source>
        <dbReference type="ARBA" id="ARBA00022448"/>
    </source>
</evidence>
<dbReference type="SMART" id="SM00382">
    <property type="entry name" value="AAA"/>
    <property type="match status" value="1"/>
</dbReference>
<sequence>MKIIFDNVTYDYSIKTPFQYRALKNISTTFDKSKFYAIVGQTGSGKSTLIQHLNAILKPTEGQLIIDDTIITKKTKSKKLAPVRKKVGIVFQFAEHQLFEDTVEKDIIFGPLNYGIEKEAAINKAEELIDLLGMERSILKRSPFELSGGQKRRIAIAGVLAMEPEILVLDEPTVGLDPRGQHDMMELFNEIHQTLGITIILISHQMDIVLKYADEVKVIKAGEIVAEDKPVNIFMNQELLNQTHLQAPKIIQLQRAVENKYNMKFDQIATSEEMFKDMYEKQVKRYD</sequence>
<evidence type="ECO:0000256" key="4">
    <source>
        <dbReference type="ARBA" id="ARBA00022741"/>
    </source>
</evidence>
<comment type="function">
    <text evidence="8">ATP-binding (A) component of a common energy-coupling factor (ECF) ABC-transporter complex.</text>
</comment>
<dbReference type="Pfam" id="PF00005">
    <property type="entry name" value="ABC_tran"/>
    <property type="match status" value="1"/>
</dbReference>
<dbReference type="InterPro" id="IPR017871">
    <property type="entry name" value="ABC_transporter-like_CS"/>
</dbReference>